<gene>
    <name evidence="2" type="ORF">FALBO_16265</name>
</gene>
<keyword evidence="1" id="KW-1133">Transmembrane helix</keyword>
<comment type="caution">
    <text evidence="2">The sequence shown here is derived from an EMBL/GenBank/DDBJ whole genome shotgun (WGS) entry which is preliminary data.</text>
</comment>
<feature type="transmembrane region" description="Helical" evidence="1">
    <location>
        <begin position="16"/>
        <end position="32"/>
    </location>
</feature>
<proteinExistence type="predicted"/>
<organism evidence="2 3">
    <name type="scientific">Fusarium albosuccineum</name>
    <dbReference type="NCBI Taxonomy" id="1237068"/>
    <lineage>
        <taxon>Eukaryota</taxon>
        <taxon>Fungi</taxon>
        <taxon>Dikarya</taxon>
        <taxon>Ascomycota</taxon>
        <taxon>Pezizomycotina</taxon>
        <taxon>Sordariomycetes</taxon>
        <taxon>Hypocreomycetidae</taxon>
        <taxon>Hypocreales</taxon>
        <taxon>Nectriaceae</taxon>
        <taxon>Fusarium</taxon>
        <taxon>Fusarium decemcellulare species complex</taxon>
    </lineage>
</organism>
<evidence type="ECO:0000256" key="1">
    <source>
        <dbReference type="SAM" id="Phobius"/>
    </source>
</evidence>
<accession>A0A8H4KL62</accession>
<dbReference type="OrthoDB" id="5127037at2759"/>
<name>A0A8H4KL62_9HYPO</name>
<dbReference type="Proteomes" id="UP000554235">
    <property type="component" value="Unassembled WGS sequence"/>
</dbReference>
<evidence type="ECO:0008006" key="4">
    <source>
        <dbReference type="Google" id="ProtNLM"/>
    </source>
</evidence>
<keyword evidence="1" id="KW-0472">Membrane</keyword>
<reference evidence="2 3" key="1">
    <citation type="submission" date="2020-01" db="EMBL/GenBank/DDBJ databases">
        <title>Identification and distribution of gene clusters putatively required for synthesis of sphingolipid metabolism inhibitors in phylogenetically diverse species of the filamentous fungus Fusarium.</title>
        <authorList>
            <person name="Kim H.-S."/>
            <person name="Busman M."/>
            <person name="Brown D.W."/>
            <person name="Divon H."/>
            <person name="Uhlig S."/>
            <person name="Proctor R.H."/>
        </authorList>
    </citation>
    <scope>NUCLEOTIDE SEQUENCE [LARGE SCALE GENOMIC DNA]</scope>
    <source>
        <strain evidence="2 3">NRRL 20459</strain>
    </source>
</reference>
<keyword evidence="1" id="KW-0812">Transmembrane</keyword>
<keyword evidence="3" id="KW-1185">Reference proteome</keyword>
<evidence type="ECO:0000313" key="3">
    <source>
        <dbReference type="Proteomes" id="UP000554235"/>
    </source>
</evidence>
<dbReference type="AlphaFoldDB" id="A0A8H4KL62"/>
<evidence type="ECO:0000313" key="2">
    <source>
        <dbReference type="EMBL" id="KAF4451826.1"/>
    </source>
</evidence>
<protein>
    <recommendedName>
        <fullName evidence="4">DUF2293 domain-containing protein</fullName>
    </recommendedName>
</protein>
<dbReference type="EMBL" id="JAADYS010003017">
    <property type="protein sequence ID" value="KAF4451826.1"/>
    <property type="molecule type" value="Genomic_DNA"/>
</dbReference>
<sequence length="167" mass="19438">MEKSVCQSNSPHLQDTSLYFLGTPLLLNGAVFERKRRNKKSIFVFSEPLGIYVPREIIQKVNSDANAKKAMAKANWLHMLHKEYPDMPAKDRREIRRSYAAPFGRRTAEKQMRDTANAIRLHILDRYTEFKYPFHNLTAKEAPRAYQEVENILTIWRGNVKGSRSAE</sequence>